<keyword evidence="4" id="KW-1185">Reference proteome</keyword>
<evidence type="ECO:0000313" key="3">
    <source>
        <dbReference type="EMBL" id="PAA61545.1"/>
    </source>
</evidence>
<accession>A0A267EJ39</accession>
<feature type="compositionally biased region" description="Basic residues" evidence="1">
    <location>
        <begin position="1152"/>
        <end position="1162"/>
    </location>
</feature>
<dbReference type="OrthoDB" id="48509at2759"/>
<feature type="compositionally biased region" description="Gly residues" evidence="1">
    <location>
        <begin position="350"/>
        <end position="366"/>
    </location>
</feature>
<dbReference type="PROSITE" id="PS50829">
    <property type="entry name" value="GYF"/>
    <property type="match status" value="1"/>
</dbReference>
<feature type="region of interest" description="Disordered" evidence="1">
    <location>
        <begin position="1132"/>
        <end position="1188"/>
    </location>
</feature>
<feature type="compositionally biased region" description="Low complexity" evidence="1">
    <location>
        <begin position="255"/>
        <end position="277"/>
    </location>
</feature>
<feature type="compositionally biased region" description="Low complexity" evidence="1">
    <location>
        <begin position="775"/>
        <end position="799"/>
    </location>
</feature>
<evidence type="ECO:0000313" key="4">
    <source>
        <dbReference type="Proteomes" id="UP000215902"/>
    </source>
</evidence>
<feature type="compositionally biased region" description="Basic and acidic residues" evidence="1">
    <location>
        <begin position="1012"/>
        <end position="1022"/>
    </location>
</feature>
<dbReference type="PANTHER" id="PTHR14445">
    <property type="entry name" value="GRB10 INTERACTING GYF PROTEIN"/>
    <property type="match status" value="1"/>
</dbReference>
<evidence type="ECO:0000259" key="2">
    <source>
        <dbReference type="PROSITE" id="PS50829"/>
    </source>
</evidence>
<feature type="region of interest" description="Disordered" evidence="1">
    <location>
        <begin position="490"/>
        <end position="512"/>
    </location>
</feature>
<dbReference type="GO" id="GO:0005829">
    <property type="term" value="C:cytosol"/>
    <property type="evidence" value="ECO:0007669"/>
    <property type="project" value="TreeGrafter"/>
</dbReference>
<feature type="domain" description="GYF" evidence="2">
    <location>
        <begin position="429"/>
        <end position="477"/>
    </location>
</feature>
<dbReference type="InterPro" id="IPR003169">
    <property type="entry name" value="GYF"/>
</dbReference>
<feature type="compositionally biased region" description="Gly residues" evidence="1">
    <location>
        <begin position="189"/>
        <end position="202"/>
    </location>
</feature>
<comment type="caution">
    <text evidence="3">The sequence shown here is derived from an EMBL/GenBank/DDBJ whole genome shotgun (WGS) entry which is preliminary data.</text>
</comment>
<dbReference type="InterPro" id="IPR035445">
    <property type="entry name" value="GYF-like_dom_sf"/>
</dbReference>
<protein>
    <recommendedName>
        <fullName evidence="2">GYF domain-containing protein</fullName>
    </recommendedName>
</protein>
<feature type="compositionally biased region" description="Basic and acidic residues" evidence="1">
    <location>
        <begin position="151"/>
        <end position="180"/>
    </location>
</feature>
<feature type="compositionally biased region" description="Basic and acidic residues" evidence="1">
    <location>
        <begin position="402"/>
        <end position="418"/>
    </location>
</feature>
<feature type="compositionally biased region" description="Basic and acidic residues" evidence="1">
    <location>
        <begin position="654"/>
        <end position="669"/>
    </location>
</feature>
<reference evidence="3 4" key="1">
    <citation type="submission" date="2017-06" db="EMBL/GenBank/DDBJ databases">
        <title>A platform for efficient transgenesis in Macrostomum lignano, a flatworm model organism for stem cell research.</title>
        <authorList>
            <person name="Berezikov E."/>
        </authorList>
    </citation>
    <scope>NUCLEOTIDE SEQUENCE [LARGE SCALE GENOMIC DNA]</scope>
    <source>
        <strain evidence="3">DV1</strain>
        <tissue evidence="3">Whole organism</tissue>
    </source>
</reference>
<feature type="compositionally biased region" description="Basic and acidic residues" evidence="1">
    <location>
        <begin position="852"/>
        <end position="864"/>
    </location>
</feature>
<proteinExistence type="predicted"/>
<dbReference type="Pfam" id="PF02213">
    <property type="entry name" value="GYF"/>
    <property type="match status" value="1"/>
</dbReference>
<dbReference type="AlphaFoldDB" id="A0A267EJ39"/>
<feature type="compositionally biased region" description="Pro residues" evidence="1">
    <location>
        <begin position="942"/>
        <end position="956"/>
    </location>
</feature>
<gene>
    <name evidence="3" type="ORF">BOX15_Mlig027120g2</name>
</gene>
<feature type="compositionally biased region" description="Low complexity" evidence="1">
    <location>
        <begin position="987"/>
        <end position="1009"/>
    </location>
</feature>
<name>A0A267EJ39_9PLAT</name>
<evidence type="ECO:0000256" key="1">
    <source>
        <dbReference type="SAM" id="MobiDB-lite"/>
    </source>
</evidence>
<dbReference type="SUPFAM" id="SSF55277">
    <property type="entry name" value="GYF domain"/>
    <property type="match status" value="1"/>
</dbReference>
<feature type="region of interest" description="Disordered" evidence="1">
    <location>
        <begin position="608"/>
        <end position="959"/>
    </location>
</feature>
<dbReference type="Proteomes" id="UP000215902">
    <property type="component" value="Unassembled WGS sequence"/>
</dbReference>
<dbReference type="SMART" id="SM00444">
    <property type="entry name" value="GYF"/>
    <property type="match status" value="1"/>
</dbReference>
<feature type="compositionally biased region" description="Low complexity" evidence="1">
    <location>
        <begin position="814"/>
        <end position="851"/>
    </location>
</feature>
<feature type="compositionally biased region" description="Basic and acidic residues" evidence="1">
    <location>
        <begin position="608"/>
        <end position="628"/>
    </location>
</feature>
<dbReference type="InterPro" id="IPR051640">
    <property type="entry name" value="GRB10-interact_GYF"/>
</dbReference>
<dbReference type="STRING" id="282301.A0A267EJ39"/>
<dbReference type="PANTHER" id="PTHR14445:SF36">
    <property type="entry name" value="FI03272P-RELATED"/>
    <property type="match status" value="1"/>
</dbReference>
<sequence>RQLKQFNRSNNKPIEIKPAMTDNKESRARKGLAFGPTWINELQRGHADGITPPTTPTAPAVVGALKSGSSGGGGSGRGGGQPFRYSREVILKLADRAMLFAKPNCLARFPEICSNEPQAALANVPLSEKEQYLMSKGFNSAAVLKNYNRDKDRGDWEISGGRELDSRDREPGDRHARERLVTPGDSTRGRGGGVGAGSQERGGGSHRGRGRGRGQLGSSSVGREPGGSGSFHEPSRRPIGNADADDDWRSRSSKPAVAASSTGGGAADATLAAPPRAWRTRGGGGGSGSGAANPVSGESRAGPGRWRLGTTGGPSPNASEAAQRRRAGDPSDNSGGEALPEWSHDVDDVGVGGAASGGGGGGGGTFYSGKFIAATKKSPEVGGGGAPEDHDEDDDLPQLVDSAEHLAEESGDKVDESPMMKPRVQQPASRSWLYQDRVGQVQGPFSSQQMLEWHRGGYFQPELMVRRIEDARFAQLSDFFRLYSGNPFARGSASPGSNRSQSPAPLEPDVGGQSVAPVVSAAPVAAVPAAAALMPEMLQIMRSSLEAELEQRAKALREQEEKLRMEQMEIERARRELEEKRARDLEEQNRQRLAAEEQLRRLEAEKLRAQQEDEMRRELELARQRAEELANQQRQAEELQRQQQAEELAKQLARQREAEEIMRQQRQTEEALAMQKKQVAAAAAAAEEAARRQAEETGRKQRPAAEEAARRQAEETGRKQRQAAEEAARRQAEETGRKQRQAAESAVAQQEADEAERQMQLIMQMSEMKWKRLDQQQQQQTASSPPQSQPQQLNSPPQQEFSPNFRLPPGARWAVSSTVGSAPTTTASPATQAQSLLEIQRAQEQSLQQEQQRQRQVEQQERELAAAARAQAAGAPWGGSLRSGPAKSLAEIQAEEEAKRQQRQQQQQQQHIFVRASGGAGGYTAANPSALWSGKVRESAPAPTPAPPPAPAPPAAAPATQAPASIWNFESLSISGNAAAVKSPATSQAPKPRAQPAKQPRAPPAQSAAEVASRKVRDEDKAQQVFQQSLARQGSSGGDSLTIWCQQQLKGLDTQVDIPTLIELLKDIEDPNDVDDLIKSYLGETARTAEFSKNFLKKRIEYKYQERNGGDQHLSASGVSAAAAFSTGAALGASGGKTGRDERNNFQPVASSKKKKKAKKTKVHSDMLGFTSAPSSSRSNIGQIETAD</sequence>
<feature type="compositionally biased region" description="Polar residues" evidence="1">
    <location>
        <begin position="494"/>
        <end position="503"/>
    </location>
</feature>
<feature type="region of interest" description="Disordered" evidence="1">
    <location>
        <begin position="1"/>
        <end position="28"/>
    </location>
</feature>
<feature type="non-terminal residue" evidence="3">
    <location>
        <position position="1"/>
    </location>
</feature>
<feature type="compositionally biased region" description="Polar residues" evidence="1">
    <location>
        <begin position="1172"/>
        <end position="1188"/>
    </location>
</feature>
<feature type="region of interest" description="Disordered" evidence="1">
    <location>
        <begin position="151"/>
        <end position="430"/>
    </location>
</feature>
<feature type="region of interest" description="Disordered" evidence="1">
    <location>
        <begin position="980"/>
        <end position="1024"/>
    </location>
</feature>
<dbReference type="Gene3D" id="3.30.1490.40">
    <property type="match status" value="1"/>
</dbReference>
<feature type="compositionally biased region" description="Low complexity" evidence="1">
    <location>
        <begin position="641"/>
        <end position="652"/>
    </location>
</feature>
<feature type="compositionally biased region" description="Polar residues" evidence="1">
    <location>
        <begin position="1"/>
        <end position="12"/>
    </location>
</feature>
<dbReference type="EMBL" id="NIVC01002020">
    <property type="protein sequence ID" value="PAA61545.1"/>
    <property type="molecule type" value="Genomic_DNA"/>
</dbReference>
<organism evidence="3 4">
    <name type="scientific">Macrostomum lignano</name>
    <dbReference type="NCBI Taxonomy" id="282301"/>
    <lineage>
        <taxon>Eukaryota</taxon>
        <taxon>Metazoa</taxon>
        <taxon>Spiralia</taxon>
        <taxon>Lophotrochozoa</taxon>
        <taxon>Platyhelminthes</taxon>
        <taxon>Rhabditophora</taxon>
        <taxon>Macrostomorpha</taxon>
        <taxon>Macrostomida</taxon>
        <taxon>Macrostomidae</taxon>
        <taxon>Macrostomum</taxon>
    </lineage>
</organism>
<feature type="compositionally biased region" description="Basic and acidic residues" evidence="1">
    <location>
        <begin position="688"/>
        <end position="737"/>
    </location>
</feature>